<keyword evidence="9" id="KW-0812">Transmembrane</keyword>
<dbReference type="PANTHER" id="PTHR48475">
    <property type="entry name" value="RIBONUCLEASE H"/>
    <property type="match status" value="1"/>
</dbReference>
<evidence type="ECO:0000256" key="3">
    <source>
        <dbReference type="ARBA" id="ARBA00022695"/>
    </source>
</evidence>
<dbReference type="CDD" id="cd09279">
    <property type="entry name" value="RNase_HI_like"/>
    <property type="match status" value="1"/>
</dbReference>
<proteinExistence type="predicted"/>
<dbReference type="Gene3D" id="2.40.70.10">
    <property type="entry name" value="Acid Proteases"/>
    <property type="match status" value="1"/>
</dbReference>
<dbReference type="FunFam" id="3.30.70.270:FF:000020">
    <property type="entry name" value="Transposon Tf2-6 polyprotein-like Protein"/>
    <property type="match status" value="1"/>
</dbReference>
<feature type="domain" description="Integrase catalytic" evidence="11">
    <location>
        <begin position="1334"/>
        <end position="1440"/>
    </location>
</feature>
<name>A0A438CH44_VITVI</name>
<evidence type="ECO:0000256" key="2">
    <source>
        <dbReference type="ARBA" id="ARBA00022679"/>
    </source>
</evidence>
<keyword evidence="3" id="KW-0548">Nucleotidyltransferase</keyword>
<gene>
    <name evidence="12" type="primary">pol_2082</name>
    <name evidence="12" type="ORF">CK203_109449</name>
</gene>
<dbReference type="InterPro" id="IPR041588">
    <property type="entry name" value="Integrase_H2C2"/>
</dbReference>
<dbReference type="Pfam" id="PF17917">
    <property type="entry name" value="RT_RNaseH"/>
    <property type="match status" value="1"/>
</dbReference>
<dbReference type="SUPFAM" id="SSF56672">
    <property type="entry name" value="DNA/RNA polymerases"/>
    <property type="match status" value="1"/>
</dbReference>
<dbReference type="PANTHER" id="PTHR48475:SF1">
    <property type="entry name" value="RNASE H TYPE-1 DOMAIN-CONTAINING PROTEIN"/>
    <property type="match status" value="1"/>
</dbReference>
<dbReference type="CDD" id="cd01647">
    <property type="entry name" value="RT_LTR"/>
    <property type="match status" value="1"/>
</dbReference>
<dbReference type="Pfam" id="PF00078">
    <property type="entry name" value="RVT_1"/>
    <property type="match status" value="1"/>
</dbReference>
<feature type="domain" description="RNase H type-1" evidence="10">
    <location>
        <begin position="1020"/>
        <end position="1153"/>
    </location>
</feature>
<comment type="caution">
    <text evidence="12">The sequence shown here is derived from an EMBL/GenBank/DDBJ whole genome shotgun (WGS) entry which is preliminary data.</text>
</comment>
<keyword evidence="4" id="KW-0540">Nuclease</keyword>
<dbReference type="GO" id="GO:0003676">
    <property type="term" value="F:nucleic acid binding"/>
    <property type="evidence" value="ECO:0007669"/>
    <property type="project" value="InterPro"/>
</dbReference>
<evidence type="ECO:0000259" key="11">
    <source>
        <dbReference type="PROSITE" id="PS50994"/>
    </source>
</evidence>
<dbReference type="SUPFAM" id="SSF53098">
    <property type="entry name" value="Ribonuclease H-like"/>
    <property type="match status" value="2"/>
</dbReference>
<dbReference type="InterPro" id="IPR041373">
    <property type="entry name" value="RT_RNaseH"/>
</dbReference>
<keyword evidence="9" id="KW-1133">Transmembrane helix</keyword>
<keyword evidence="8" id="KW-0233">DNA recombination</keyword>
<dbReference type="EC" id="2.7.7.49" evidence="1"/>
<evidence type="ECO:0000259" key="10">
    <source>
        <dbReference type="PROSITE" id="PS50879"/>
    </source>
</evidence>
<dbReference type="GO" id="GO:0003964">
    <property type="term" value="F:RNA-directed DNA polymerase activity"/>
    <property type="evidence" value="ECO:0007669"/>
    <property type="project" value="UniProtKB-KW"/>
</dbReference>
<dbReference type="InterPro" id="IPR001584">
    <property type="entry name" value="Integrase_cat-core"/>
</dbReference>
<protein>
    <recommendedName>
        <fullName evidence="1">RNA-directed DNA polymerase</fullName>
        <ecNumber evidence="1">2.7.7.49</ecNumber>
    </recommendedName>
</protein>
<evidence type="ECO:0000256" key="1">
    <source>
        <dbReference type="ARBA" id="ARBA00012493"/>
    </source>
</evidence>
<dbReference type="InterPro" id="IPR043502">
    <property type="entry name" value="DNA/RNA_pol_sf"/>
</dbReference>
<dbReference type="PROSITE" id="PS50994">
    <property type="entry name" value="INTEGRASE"/>
    <property type="match status" value="1"/>
</dbReference>
<keyword evidence="9" id="KW-0472">Membrane</keyword>
<dbReference type="Pfam" id="PF17921">
    <property type="entry name" value="Integrase_H2C2"/>
    <property type="match status" value="1"/>
</dbReference>
<dbReference type="InterPro" id="IPR012337">
    <property type="entry name" value="RNaseH-like_sf"/>
</dbReference>
<organism evidence="12 13">
    <name type="scientific">Vitis vinifera</name>
    <name type="common">Grape</name>
    <dbReference type="NCBI Taxonomy" id="29760"/>
    <lineage>
        <taxon>Eukaryota</taxon>
        <taxon>Viridiplantae</taxon>
        <taxon>Streptophyta</taxon>
        <taxon>Embryophyta</taxon>
        <taxon>Tracheophyta</taxon>
        <taxon>Spermatophyta</taxon>
        <taxon>Magnoliopsida</taxon>
        <taxon>eudicotyledons</taxon>
        <taxon>Gunneridae</taxon>
        <taxon>Pentapetalae</taxon>
        <taxon>rosids</taxon>
        <taxon>Vitales</taxon>
        <taxon>Vitaceae</taxon>
        <taxon>Viteae</taxon>
        <taxon>Vitis</taxon>
    </lineage>
</organism>
<dbReference type="GO" id="GO:0015074">
    <property type="term" value="P:DNA integration"/>
    <property type="evidence" value="ECO:0007669"/>
    <property type="project" value="InterPro"/>
</dbReference>
<dbReference type="Proteomes" id="UP000288805">
    <property type="component" value="Unassembled WGS sequence"/>
</dbReference>
<dbReference type="GO" id="GO:0006310">
    <property type="term" value="P:DNA recombination"/>
    <property type="evidence" value="ECO:0007669"/>
    <property type="project" value="UniProtKB-KW"/>
</dbReference>
<evidence type="ECO:0000256" key="9">
    <source>
        <dbReference type="SAM" id="Phobius"/>
    </source>
</evidence>
<reference evidence="12 13" key="1">
    <citation type="journal article" date="2018" name="PLoS Genet.">
        <title>Population sequencing reveals clonal diversity and ancestral inbreeding in the grapevine cultivar Chardonnay.</title>
        <authorList>
            <person name="Roach M.J."/>
            <person name="Johnson D.L."/>
            <person name="Bohlmann J."/>
            <person name="van Vuuren H.J."/>
            <person name="Jones S.J."/>
            <person name="Pretorius I.S."/>
            <person name="Schmidt S.A."/>
            <person name="Borneman A.R."/>
        </authorList>
    </citation>
    <scope>NUCLEOTIDE SEQUENCE [LARGE SCALE GENOMIC DNA]</scope>
    <source>
        <strain evidence="13">cv. Chardonnay</strain>
        <tissue evidence="12">Leaf</tissue>
    </source>
</reference>
<dbReference type="Gene3D" id="3.10.10.10">
    <property type="entry name" value="HIV Type 1 Reverse Transcriptase, subunit A, domain 1"/>
    <property type="match status" value="1"/>
</dbReference>
<keyword evidence="7" id="KW-0695">RNA-directed DNA polymerase</keyword>
<dbReference type="InterPro" id="IPR002156">
    <property type="entry name" value="RNaseH_domain"/>
</dbReference>
<keyword evidence="2" id="KW-0808">Transferase</keyword>
<dbReference type="InterPro" id="IPR043128">
    <property type="entry name" value="Rev_trsase/Diguanyl_cyclase"/>
</dbReference>
<dbReference type="InterPro" id="IPR021109">
    <property type="entry name" value="Peptidase_aspartic_dom_sf"/>
</dbReference>
<evidence type="ECO:0000256" key="7">
    <source>
        <dbReference type="ARBA" id="ARBA00022918"/>
    </source>
</evidence>
<evidence type="ECO:0000313" key="12">
    <source>
        <dbReference type="EMBL" id="RVW22538.1"/>
    </source>
</evidence>
<dbReference type="PROSITE" id="PS50879">
    <property type="entry name" value="RNASE_H_1"/>
    <property type="match status" value="1"/>
</dbReference>
<evidence type="ECO:0000256" key="5">
    <source>
        <dbReference type="ARBA" id="ARBA00022759"/>
    </source>
</evidence>
<dbReference type="Gene3D" id="3.30.70.270">
    <property type="match status" value="2"/>
</dbReference>
<dbReference type="Pfam" id="PF13456">
    <property type="entry name" value="RVT_3"/>
    <property type="match status" value="1"/>
</dbReference>
<dbReference type="InterPro" id="IPR036397">
    <property type="entry name" value="RNaseH_sf"/>
</dbReference>
<dbReference type="EMBL" id="QGNW01002229">
    <property type="protein sequence ID" value="RVW22538.1"/>
    <property type="molecule type" value="Genomic_DNA"/>
</dbReference>
<dbReference type="Gene3D" id="3.30.420.10">
    <property type="entry name" value="Ribonuclease H-like superfamily/Ribonuclease H"/>
    <property type="match status" value="2"/>
</dbReference>
<sequence>MPGVIYEMSGMTLGPRMPTPFRLVPEAASVQIATIEPLILPHYSFQAPFILIPDVEGVQAPHVDDSQTLDIQAEDDEILRQLQSNQARISIWSLLASSSTHRDALIRALSQIRVETTTSPEGLIHMMTTGRATCIVFSNDDLSPEGPDHTRPLYIFVGCSGHRVSSVLLDNGSAMNVCHLATAIALGYTPSDFGPSTQTVRAYDSTWREVMGTLEIELLIGSAAFVALFQVLRIPTSFKLLLGRPWIHRVGAIPSSLHQKVKFIHDGQTLEMEDFCRDFVAISFDQHSSTTVLNIMRSMSYILDMGLGAASARTYRLSLYGAIAQGDGEGSADSHAVLLSCPPIHHEPKRYFVRASESHAPSDGIIGGLSITQEAKLQRLIQQLRLSDGAPSPSTSALISPSSPDLTSLMTLCFPDEIDDHGTFVEISDIVDEAVPHDEYVDEMLAMSLSQIEEIAPLELVSPFDLFGASVLEIVEEIQVAPALEIAEDVIGVDGLFDGPVGLVEGASNFVDHLFPLMFYRDLSPVMTMFLLFIYGFEHLEYFPICHVIALSTPSSPTSQIFDINDEIAQHDSDDDSSSVFDSDPVDERVSPAVGDTEIVDFGIADQPRELRIGSDLSIDERDGLIQLLKAYLDVFAWSYEDMSALIHLSSSILNEEIQKQLSVGFLSMVEYSEWLANVVPVPKKDGKMRVYIDFRDLNKVSPKDDFPLPHIDMLVHSTVSHSMLSFMDGFFGYSQILMAQEDMEKTSFITEWGTYYYRVMPFGLKNARATYQRATTTLFHDMMHRDVEVYVDDMIVKSQERPDHLAALERFFDRIRHFRLRLNPKKCTFGVTSGKLLGYMVSESGIEVDPDKIRAILDMLAPRTEKEVRGFLGRLQYISRFIARLTNICEPIFRLLRKNQPTVWDDQCQRAFERIREYLLSPSVLAPPTPGRPLLLYLMLDYEMGYVVIKRYYLALVWATRRLRHYMTEYSVHLISRLDPLRYLFDRPALVSRLMRWLMLLTEAIDDDFPDEDVAAVTSLSGWCMYFDGAANHSGYGIGVLLISPHGDHIPKSVRLAFSDRHPATNNIVEYEACILGLEMALELGIRQMEVFGDSNLVLRQIQGEWKTRDAKLRPYHAYLELLVGRFDDLRYTHLPRAQNQFTDALATLASMIDIPVDATICPLLIESRSAPAYCCLTDDTEIDDGLPWYHDIYHFLRLGVYSEAATTKDMRALRQLAARFVICCETLYRRSADGMLLLCLDRASTDRVMREVHVGVCGPHMGGHMLARKIMRTGYFWLTMETDCCQFVQRCPECQIHGDLIHVPPSELHVMTSPWPFSIWGIDIIGKISPKSSSGHEFILVAIDYFTKWVASYARLTSSGVDTLMQRYGIRHHRSSAYRPQTNETVEAVNKNIKRILQRIVETSRDWSKKLPFALWAYRTSFRTSTGATPYSLVYAMEAVLPVEIEMGSLRVALEQQIPKADWAQARFDQLNLLDERRLRAADHVRAYQRKMACAFKKWVKPKPLRIGDLVLKVIRGLIRDPKGMFRPNWSRPYFIRELTPEGAAWLMDLNGNQFSEPTNVDQLKRSTFFSLSFPITAPLHFHLISSVMFLVSSSLSYLLLVLFHIHSTHSGDPPQFITWRIVTSFPPSISRTLV</sequence>
<keyword evidence="6" id="KW-0378">Hydrolase</keyword>
<accession>A0A438CH44</accession>
<evidence type="ECO:0000256" key="8">
    <source>
        <dbReference type="ARBA" id="ARBA00023172"/>
    </source>
</evidence>
<dbReference type="CDD" id="cd00303">
    <property type="entry name" value="retropepsin_like"/>
    <property type="match status" value="1"/>
</dbReference>
<feature type="transmembrane region" description="Helical" evidence="9">
    <location>
        <begin position="1582"/>
        <end position="1606"/>
    </location>
</feature>
<dbReference type="Gene3D" id="1.10.340.70">
    <property type="match status" value="1"/>
</dbReference>
<keyword evidence="5" id="KW-0255">Endonuclease</keyword>
<dbReference type="InterPro" id="IPR000477">
    <property type="entry name" value="RT_dom"/>
</dbReference>
<evidence type="ECO:0000256" key="4">
    <source>
        <dbReference type="ARBA" id="ARBA00022722"/>
    </source>
</evidence>
<evidence type="ECO:0000256" key="6">
    <source>
        <dbReference type="ARBA" id="ARBA00022801"/>
    </source>
</evidence>
<dbReference type="GO" id="GO:0004523">
    <property type="term" value="F:RNA-DNA hybrid ribonuclease activity"/>
    <property type="evidence" value="ECO:0007669"/>
    <property type="project" value="InterPro"/>
</dbReference>
<evidence type="ECO:0000313" key="13">
    <source>
        <dbReference type="Proteomes" id="UP000288805"/>
    </source>
</evidence>